<accession>A0A7W7EN02</accession>
<evidence type="ECO:0000256" key="1">
    <source>
        <dbReference type="SAM" id="Coils"/>
    </source>
</evidence>
<keyword evidence="4" id="KW-1185">Reference proteome</keyword>
<keyword evidence="1" id="KW-0175">Coiled coil</keyword>
<name>A0A7W7EN02_9HYPH</name>
<feature type="region of interest" description="Disordered" evidence="2">
    <location>
        <begin position="414"/>
        <end position="454"/>
    </location>
</feature>
<dbReference type="EMBL" id="JACIIG010000027">
    <property type="protein sequence ID" value="MBB4571515.1"/>
    <property type="molecule type" value="Genomic_DNA"/>
</dbReference>
<proteinExistence type="predicted"/>
<reference evidence="3 4" key="1">
    <citation type="submission" date="2020-08" db="EMBL/GenBank/DDBJ databases">
        <title>Genomic Encyclopedia of Type Strains, Phase IV (KMG-V): Genome sequencing to study the core and pangenomes of soil and plant-associated prokaryotes.</title>
        <authorList>
            <person name="Whitman W."/>
        </authorList>
    </citation>
    <scope>NUCLEOTIDE SEQUENCE [LARGE SCALE GENOMIC DNA]</scope>
    <source>
        <strain evidence="3 4">SEMIA 492</strain>
    </source>
</reference>
<protein>
    <submittedName>
        <fullName evidence="3">Uncharacterized protein</fullName>
    </submittedName>
</protein>
<dbReference type="RefSeq" id="WP_028755037.1">
    <property type="nucleotide sequence ID" value="NZ_JACIIG010000027.1"/>
</dbReference>
<dbReference type="Proteomes" id="UP000543836">
    <property type="component" value="Unassembled WGS sequence"/>
</dbReference>
<evidence type="ECO:0000256" key="2">
    <source>
        <dbReference type="SAM" id="MobiDB-lite"/>
    </source>
</evidence>
<evidence type="ECO:0000313" key="3">
    <source>
        <dbReference type="EMBL" id="MBB4571515.1"/>
    </source>
</evidence>
<dbReference type="GeneID" id="32531095"/>
<sequence>MPKDFKSDHPTLAGRLPFRKHDTIVSPPPACLVMAGWSEDGWTPPPRFGGFPILAVCPEAPAYFAAAAHFTLRDLRAIVAAIRLDVDPRDSKAVYEAILRRVEDEPWVLPVLETIVSDKRLGGRAQRNRKHQKTAQVLSKLPLIKLRLKNHPELHSRLGELTSLPVAPDVAVGAFCEYAITSYFERVDTMDAGDVTAEAMKILVYDGPEEIVETKLGSLDAVDDWTAHGARIMEWMKQYPDATSELIQQHVTRTLRAISCLLDEASQTETFDLIAHLSVVGSEMAKRLHVPRRDKVLAQIDRFKIDYDRDSVSDDAVSTLSTALDEGLATQMRAREMAIAAMEEAVAELREQIQSATEEENFTLLAELAPKAKTAKEALAAEREACDKVVDLLRAILSGAETEQEALLEALHAASGEAPHDDDEEPDDPNDETGPVAVEDDKISTDEPVDGDPVSQAAEVVAVTTEVLSNEANEKQALAAEAPITFALHGIDIAHEADDAPAKAGPTPSVVDSEPSEDQISEPPRVEPEAIEAAADDEPTQADDDRAREVTILPVSREVLADLVRRDLVGIAAEAADAFEAHGQVWALEASALRTAAGSRAPHREYGFDTERFLSIANRAMGERLGALGSVLVLGALIRPAIIEKSSGFRANLRDLCRGSLGQHLQQATEAIADLDYDFPPDADELARISGAPRAPQKKRIAAQLAEWCDACAQKTSRWPFATAFMHYVVSENGPIGSARAAIESGAANAVVLARKAVEDLSSQSDIDDRSVEFAAVTRRNDARLHPKGIEYLYRQFDEPLGLLDGWVRAAEREHSQGQKSQARVRTIVGNLQSRLEKAIQGLHRETRKEDDPLHTAVAYWIIKQIEETLRALQGDDTGSFATLEEALTAERDLLPAAVRDVLDQPDFRFDAFLNALTESGIPSPDVALLRARQEAAFDTAVRLASRFDIDAHDDIRNDMVSFAETWQTEIERRERRLKRLAKVDYNHQDLISSRLKWCELALARLTAIKDGSEIHDLADVQTSTIELDDISSEIEANIRSDQTERIWQYRTDQNSEEAAALLSAFDELTIEAIEDRIAQLRDGRSAATFQTELEGMVADFTPEFLALAASPDWPRSPEAFRKALSREGPLFIEEDRRAAGLEFLATYRAIAGSEAGKQPAGGKVREFFEEVGFENVKIHDLRPLGRTGSWQCTLFGGIRSDGWFLPPIFGSRATAGFRLLLVGQDVLPEVTVKALIPEVPAIILFSGVADLAKRQELAERLRAGAIPTLVIDEALVAFTATRRYTRARTIFECGLPFGRVEPYTTDAGQLPPEMFFGREEEIRFIMSKTADGCLVYGGRQLGKSALLGHVERTRHKPMEDQFVIRREVKSLGNSEKTSEIWAHLANMLSPEIVKAGSRTAEAVSRDIRTWITKKPKGRIVCMFDEADRFMDADTRDDYPELSKLKELMEDTGRAFKVVFAGLHNVQRMHRQPNSPLAHLGQPICIGPLNRTEADKRAAYDLVVAPMRAAGFRFETREAVEEILAWANYYPSLIQEYMKGLLATLHGAGSGKAYKLPSDGPLWPIASEALFTHRGFHQIESRIRDKFHLTLNLDPRYALVAYTLGRLNVEGKHQARVTGFRPDELLEEARIFWPKTSELPSQAAFEALLEELFDLGVLGRVPIPQTKRYRYLLGSRQVAAMLGSEEDIYHALAEIEEKDPTVAYDRSIHRRRYAPANLPGLNQNDWPYAPLTDLQIERIVDASSETVPVQIVCGLELLGLSKVGQSLKRISETGRLPGAPNEETPVHIANSTRDLRAQIDQARPGGRQLSLVVYQPENAKEAADVVSWLERQPRVLGSRVRPLIILDAADAEMRGLANRRAEQSQFLSAWGAEMVRAHLHQIEKSELDTPSLREIILEVTGGIPTETVKLIKEMRVALDPMEIAQSWQPVLRPPPGILQGALGRALRILELADGGDYETLDELMREDTGCDLVDIGPDLRATGLVTSWNPKTGHIRRSALGDFIRKLLEKT</sequence>
<gene>
    <name evidence="3" type="ORF">GGE60_005677</name>
</gene>
<feature type="compositionally biased region" description="Acidic residues" evidence="2">
    <location>
        <begin position="420"/>
        <end position="431"/>
    </location>
</feature>
<dbReference type="SUPFAM" id="SSF52540">
    <property type="entry name" value="P-loop containing nucleoside triphosphate hydrolases"/>
    <property type="match status" value="1"/>
</dbReference>
<organism evidence="3 4">
    <name type="scientific">Rhizobium leucaenae</name>
    <dbReference type="NCBI Taxonomy" id="29450"/>
    <lineage>
        <taxon>Bacteria</taxon>
        <taxon>Pseudomonadati</taxon>
        <taxon>Pseudomonadota</taxon>
        <taxon>Alphaproteobacteria</taxon>
        <taxon>Hyphomicrobiales</taxon>
        <taxon>Rhizobiaceae</taxon>
        <taxon>Rhizobium/Agrobacterium group</taxon>
        <taxon>Rhizobium</taxon>
    </lineage>
</organism>
<dbReference type="InterPro" id="IPR027417">
    <property type="entry name" value="P-loop_NTPase"/>
</dbReference>
<dbReference type="OrthoDB" id="6951663at2"/>
<feature type="region of interest" description="Disordered" evidence="2">
    <location>
        <begin position="499"/>
        <end position="526"/>
    </location>
</feature>
<dbReference type="Gene3D" id="3.40.50.300">
    <property type="entry name" value="P-loop containing nucleotide triphosphate hydrolases"/>
    <property type="match status" value="1"/>
</dbReference>
<feature type="coiled-coil region" evidence="1">
    <location>
        <begin position="332"/>
        <end position="359"/>
    </location>
</feature>
<evidence type="ECO:0000313" key="4">
    <source>
        <dbReference type="Proteomes" id="UP000543836"/>
    </source>
</evidence>
<comment type="caution">
    <text evidence="3">The sequence shown here is derived from an EMBL/GenBank/DDBJ whole genome shotgun (WGS) entry which is preliminary data.</text>
</comment>